<protein>
    <submittedName>
        <fullName evidence="1">Uncharacterized protein</fullName>
    </submittedName>
</protein>
<dbReference type="AlphaFoldDB" id="A0A2A6C2D5"/>
<proteinExistence type="predicted"/>
<reference evidence="2" key="1">
    <citation type="journal article" date="2008" name="Nat. Genet.">
        <title>The Pristionchus pacificus genome provides a unique perspective on nematode lifestyle and parasitism.</title>
        <authorList>
            <person name="Dieterich C."/>
            <person name="Clifton S.W."/>
            <person name="Schuster L.N."/>
            <person name="Chinwalla A."/>
            <person name="Delehaunty K."/>
            <person name="Dinkelacker I."/>
            <person name="Fulton L."/>
            <person name="Fulton R."/>
            <person name="Godfrey J."/>
            <person name="Minx P."/>
            <person name="Mitreva M."/>
            <person name="Roeseler W."/>
            <person name="Tian H."/>
            <person name="Witte H."/>
            <person name="Yang S.P."/>
            <person name="Wilson R.K."/>
            <person name="Sommer R.J."/>
        </authorList>
    </citation>
    <scope>NUCLEOTIDE SEQUENCE [LARGE SCALE GENOMIC DNA]</scope>
    <source>
        <strain evidence="2">PS312</strain>
    </source>
</reference>
<gene>
    <name evidence="1" type="primary">WBGene00095325</name>
</gene>
<reference evidence="1" key="2">
    <citation type="submission" date="2022-06" db="UniProtKB">
        <authorList>
            <consortium name="EnsemblMetazoa"/>
        </authorList>
    </citation>
    <scope>IDENTIFICATION</scope>
    <source>
        <strain evidence="1">PS312</strain>
    </source>
</reference>
<sequence length="204" mass="24305">MRSLRRMQSSVVHFLKDYPVFPLLQTVVNVLLILTALFLLEYSTAHQLQISLQKLAHWFLTCLPVPFSHRNFQFDKGGRISSREHDRTRDFFIHMRPFFVYFLKISNSGFSRVLMTMSIVIFHIEPLLAPDDVTSKTVFVDFLAPKNTKIKRDQHQILPREPNSLNFSVFWGEKVHKNRFRRDVVWSQQRLNMKNDYAHRHQHP</sequence>
<accession>A0A8R1Y9H4</accession>
<name>A0A2A6C2D5_PRIPA</name>
<accession>A0A2A6C2D5</accession>
<evidence type="ECO:0000313" key="1">
    <source>
        <dbReference type="EnsemblMetazoa" id="PPA05771.1"/>
    </source>
</evidence>
<organism evidence="1 2">
    <name type="scientific">Pristionchus pacificus</name>
    <name type="common">Parasitic nematode worm</name>
    <dbReference type="NCBI Taxonomy" id="54126"/>
    <lineage>
        <taxon>Eukaryota</taxon>
        <taxon>Metazoa</taxon>
        <taxon>Ecdysozoa</taxon>
        <taxon>Nematoda</taxon>
        <taxon>Chromadorea</taxon>
        <taxon>Rhabditida</taxon>
        <taxon>Rhabditina</taxon>
        <taxon>Diplogasteromorpha</taxon>
        <taxon>Diplogasteroidea</taxon>
        <taxon>Neodiplogasteridae</taxon>
        <taxon>Pristionchus</taxon>
    </lineage>
</organism>
<dbReference type="EnsemblMetazoa" id="PPA05771.1">
    <property type="protein sequence ID" value="PPA05771.1"/>
    <property type="gene ID" value="WBGene00095325"/>
</dbReference>
<keyword evidence="2" id="KW-1185">Reference proteome</keyword>
<dbReference type="Proteomes" id="UP000005239">
    <property type="component" value="Unassembled WGS sequence"/>
</dbReference>
<evidence type="ECO:0000313" key="2">
    <source>
        <dbReference type="Proteomes" id="UP000005239"/>
    </source>
</evidence>